<dbReference type="GO" id="GO:0004890">
    <property type="term" value="F:GABA-A receptor activity"/>
    <property type="evidence" value="ECO:0007669"/>
    <property type="project" value="InterPro"/>
</dbReference>
<dbReference type="EMBL" id="JAIQCJ010000090">
    <property type="protein sequence ID" value="KAJ8798069.1"/>
    <property type="molecule type" value="Genomic_DNA"/>
</dbReference>
<dbReference type="GO" id="GO:0005230">
    <property type="term" value="F:extracellular ligand-gated monoatomic ion channel activity"/>
    <property type="evidence" value="ECO:0007669"/>
    <property type="project" value="InterPro"/>
</dbReference>
<dbReference type="GO" id="GO:0006821">
    <property type="term" value="P:chloride transport"/>
    <property type="evidence" value="ECO:0007669"/>
    <property type="project" value="InterPro"/>
</dbReference>
<gene>
    <name evidence="6" type="ORF">J1605_016952</name>
</gene>
<dbReference type="Proteomes" id="UP001159641">
    <property type="component" value="Unassembled WGS sequence"/>
</dbReference>
<keyword evidence="1" id="KW-0770">Synapse</keyword>
<reference evidence="6 7" key="1">
    <citation type="submission" date="2022-11" db="EMBL/GenBank/DDBJ databases">
        <title>Whole genome sequence of Eschrichtius robustus ER-17-0199.</title>
        <authorList>
            <person name="Bruniche-Olsen A."/>
            <person name="Black A.N."/>
            <person name="Fields C.J."/>
            <person name="Walden K."/>
            <person name="Dewoody J.A."/>
        </authorList>
    </citation>
    <scope>NUCLEOTIDE SEQUENCE [LARGE SCALE GENOMIC DNA]</scope>
    <source>
        <strain evidence="6">ER-17-0199</strain>
        <tissue evidence="6">Blubber</tissue>
    </source>
</reference>
<dbReference type="InterPro" id="IPR006201">
    <property type="entry name" value="Neur_channel"/>
</dbReference>
<comment type="subcellular location">
    <subcellularLocation>
        <location evidence="4">Synaptic cell membrane</location>
        <topology evidence="4">Multi-pass membrane protein</topology>
    </subcellularLocation>
</comment>
<dbReference type="Pfam" id="PF02931">
    <property type="entry name" value="Neur_chan_LBD"/>
    <property type="match status" value="1"/>
</dbReference>
<dbReference type="InterPro" id="IPR005437">
    <property type="entry name" value="GABRG-1/4"/>
</dbReference>
<dbReference type="PRINTS" id="PR01620">
    <property type="entry name" value="GABAARGAMMA"/>
</dbReference>
<dbReference type="GO" id="GO:0007214">
    <property type="term" value="P:gamma-aminobutyric acid signaling pathway"/>
    <property type="evidence" value="ECO:0007669"/>
    <property type="project" value="InterPro"/>
</dbReference>
<proteinExistence type="predicted"/>
<accession>A0AB34I3K5</accession>
<dbReference type="GO" id="GO:0097060">
    <property type="term" value="C:synaptic membrane"/>
    <property type="evidence" value="ECO:0007669"/>
    <property type="project" value="UniProtKB-SubCell"/>
</dbReference>
<comment type="caution">
    <text evidence="6">The sequence shown here is derived from an EMBL/GenBank/DDBJ whole genome shotgun (WGS) entry which is preliminary data.</text>
</comment>
<dbReference type="PANTHER" id="PTHR18945">
    <property type="entry name" value="NEUROTRANSMITTER GATED ION CHANNEL"/>
    <property type="match status" value="1"/>
</dbReference>
<evidence type="ECO:0000256" key="1">
    <source>
        <dbReference type="ARBA" id="ARBA00023018"/>
    </source>
</evidence>
<keyword evidence="7" id="KW-1185">Reference proteome</keyword>
<protein>
    <recommendedName>
        <fullName evidence="5">Neurotransmitter-gated ion-channel ligand-binding domain-containing protein</fullName>
    </recommendedName>
</protein>
<evidence type="ECO:0000256" key="4">
    <source>
        <dbReference type="ARBA" id="ARBA00034099"/>
    </source>
</evidence>
<organism evidence="6 7">
    <name type="scientific">Eschrichtius robustus</name>
    <name type="common">California gray whale</name>
    <name type="synonym">Eschrichtius gibbosus</name>
    <dbReference type="NCBI Taxonomy" id="9764"/>
    <lineage>
        <taxon>Eukaryota</taxon>
        <taxon>Metazoa</taxon>
        <taxon>Chordata</taxon>
        <taxon>Craniata</taxon>
        <taxon>Vertebrata</taxon>
        <taxon>Euteleostomi</taxon>
        <taxon>Mammalia</taxon>
        <taxon>Eutheria</taxon>
        <taxon>Laurasiatheria</taxon>
        <taxon>Artiodactyla</taxon>
        <taxon>Whippomorpha</taxon>
        <taxon>Cetacea</taxon>
        <taxon>Mysticeti</taxon>
        <taxon>Eschrichtiidae</taxon>
        <taxon>Eschrichtius</taxon>
    </lineage>
</organism>
<dbReference type="Gene3D" id="2.70.170.10">
    <property type="entry name" value="Neurotransmitter-gated ion-channel ligand-binding domain"/>
    <property type="match status" value="1"/>
</dbReference>
<dbReference type="InterPro" id="IPR036734">
    <property type="entry name" value="Neur_chan_lig-bd_sf"/>
</dbReference>
<evidence type="ECO:0000259" key="5">
    <source>
        <dbReference type="Pfam" id="PF02931"/>
    </source>
</evidence>
<keyword evidence="3" id="KW-0325">Glycoprotein</keyword>
<evidence type="ECO:0000313" key="6">
    <source>
        <dbReference type="EMBL" id="KAJ8798069.1"/>
    </source>
</evidence>
<keyword evidence="2" id="KW-1015">Disulfide bond</keyword>
<evidence type="ECO:0000256" key="3">
    <source>
        <dbReference type="ARBA" id="ARBA00023180"/>
    </source>
</evidence>
<dbReference type="AlphaFoldDB" id="A0AB34I3K5"/>
<evidence type="ECO:0000313" key="7">
    <source>
        <dbReference type="Proteomes" id="UP001159641"/>
    </source>
</evidence>
<name>A0AB34I3K5_ESCRO</name>
<sequence length="193" mass="22449">MGQLHSFLNELSGGFENFFVSLTSQKSDDDYEDYASNKTWVLTPKVPEGDVTVILNNLLEGYDNKLRPDIGAKVALLCFGNENICDKYKQMLYNTILLYKGCSISSFSLKQEYTIDIFFAQTWYDRRLKFNSTIKVLRLNSNMVGKIWIPDTFFRNSKKADAHWITTPNRMLRIWNDGRVLYTLRYSFGKGKE</sequence>
<dbReference type="InterPro" id="IPR006202">
    <property type="entry name" value="Neur_chan_lig-bd"/>
</dbReference>
<evidence type="ECO:0000256" key="2">
    <source>
        <dbReference type="ARBA" id="ARBA00023157"/>
    </source>
</evidence>
<dbReference type="SUPFAM" id="SSF63712">
    <property type="entry name" value="Nicotinic receptor ligand binding domain-like"/>
    <property type="match status" value="1"/>
</dbReference>
<feature type="domain" description="Neurotransmitter-gated ion-channel ligand-binding" evidence="5">
    <location>
        <begin position="110"/>
        <end position="188"/>
    </location>
</feature>